<accession>A0A5C2H643</accession>
<evidence type="ECO:0000256" key="2">
    <source>
        <dbReference type="SAM" id="MobiDB-lite"/>
    </source>
</evidence>
<evidence type="ECO:0000313" key="3">
    <source>
        <dbReference type="EMBL" id="QEP29451.1"/>
    </source>
</evidence>
<reference evidence="3 4" key="1">
    <citation type="submission" date="2019-07" db="EMBL/GenBank/DDBJ databases">
        <title>Characteristics and whole genome analysis of the Enterococcus faecalis phage PEf771.</title>
        <authorList>
            <person name="Xiang Y."/>
            <person name="Ji X."/>
            <person name="Wei Y."/>
            <person name="Song F."/>
            <person name="Li W."/>
            <person name="Yang X."/>
        </authorList>
    </citation>
    <scope>NUCLEOTIDE SEQUENCE [LARGE SCALE GENOMIC DNA]</scope>
</reference>
<keyword evidence="1" id="KW-0175">Coiled coil</keyword>
<feature type="region of interest" description="Disordered" evidence="2">
    <location>
        <begin position="942"/>
        <end position="971"/>
    </location>
</feature>
<dbReference type="EMBL" id="MN241318">
    <property type="protein sequence ID" value="QEP29451.1"/>
    <property type="molecule type" value="Genomic_DNA"/>
</dbReference>
<name>A0A5C2H643_9CAUD</name>
<organism evidence="3 4">
    <name type="scientific">Enterococcus phage PEf771</name>
    <dbReference type="NCBI Taxonomy" id="2601638"/>
    <lineage>
        <taxon>Viruses</taxon>
        <taxon>Duplodnaviria</taxon>
        <taxon>Heunggongvirae</taxon>
        <taxon>Uroviricota</taxon>
        <taxon>Caudoviricetes</taxon>
        <taxon>Herelleviridae</taxon>
        <taxon>Brockvirinae</taxon>
        <taxon>Schiekvirus</taxon>
        <taxon>Schiekvirus Pef771</taxon>
    </lineage>
</organism>
<keyword evidence="4" id="KW-1185">Reference proteome</keyword>
<sequence length="1220" mass="130010">MEMANNYRFYVDAMTGDAIAKLEEVNKLMDKIDSKSAKGTQKFFHTTQREIDEAVADMQRLIRMKKELDKNFEKQSSMAEATGSMTDFKRARANLEQLQSEFQKTQNEFQKLASMKANPNFTNKTALKEQRAYREELTEQEKALQAIKKAQQELNRVNSRVNHRAHQATSTGRMTYNQSESMKKDLGGVGLYSDTQRENKERQAQLRDQYRRRQEELSQVRSDTNLDRQVRKNRETSILEEIKGIEQEIEARKKFNQTLNDTIENLKSKTEQLNNSNVKVEADRNSTAGVIASRAPSIAIAGLGSAVAAIGGLYAKGATANAGMRDSTISLGQRTGNGDFRAIRKEAQMMGIEKQLGYKGADMLQFQEDALSNIGFTNKEDLTANTRALAEGSRAVPVDSETLSGFMNDQMRRGAVSGKDQIKAIQEGFLGAIQKSGMVGREKEQLNALKTLSDQSFSGRNGSNEELKQQMAMLTLLNKTGSRAVQGEQGAELMTSLSAGIQGSVWNNKASLLLGKGSQYQGLSGMYDLAGKQEEGATPENLQKIIGSVQKAVPNDEKGQKYVLKSAMHELFGTNATNDQVDGIMKAYGNGNLNEENINKIMNESESTGKDKYKKNAEDYTNSKEGMANRSEAVTEKQASGINDYGDALRGINSKLGGIPPAMYALGAGMGALATALITSGTMGGLSSFVKNLTRGTFSAGATTATTAGATSAGGSFFKGVGQAFKSGKATGGWSAGLKSAGTTAKDLAGANIAGAETIAGATKAGSVASKFGKVAGKVALPIALVGSAIDIASSDDKVKSVGENAGGLAGGFAGAKLGALAGTAILPGVGTVIGGALGALGGSLIGNKAGGGLVDGVRKFFGGEEAYADEVDTGTSAGGQETLKGQENKSGKQEERDMTNKRVLSEKTRAENNAEEATNLSIYSKLLDRAQRILNQARNQNGIFGNSKGANSSSDSGGIGDDPASKDFGGDWEKAIRQASKQLGVDVTDQDVDTLLKLIQAESSGDEKAVQQIIDENNFNGSGGAKGLLQYIQSTFDAYKVNGHDDIMSGYDQLLAFFNNSNWQKDLNSWNNRYQNGSTGWGPTGSKTHAMGGHITSPEHALLGEVPGQDEYVINPHQPTAPRLLAEASRKTAQKFRLFGNGSGDEWSSRIGGINLSGGGSSAQAPTLNNTNDVKVSVTVQGGGTSESIANEIGNKTASKILQSADDAMSFFTKEMKRV</sequence>
<dbReference type="Proteomes" id="UP000322060">
    <property type="component" value="Segment"/>
</dbReference>
<dbReference type="PANTHER" id="PTHR21525">
    <property type="entry name" value="MOTILE SPERM PROTEIN"/>
    <property type="match status" value="1"/>
</dbReference>
<evidence type="ECO:0000313" key="4">
    <source>
        <dbReference type="Proteomes" id="UP000322060"/>
    </source>
</evidence>
<feature type="compositionally biased region" description="Polar residues" evidence="2">
    <location>
        <begin position="942"/>
        <end position="952"/>
    </location>
</feature>
<feature type="compositionally biased region" description="Polar residues" evidence="2">
    <location>
        <begin position="167"/>
        <end position="180"/>
    </location>
</feature>
<feature type="compositionally biased region" description="Polar residues" evidence="2">
    <location>
        <begin position="874"/>
        <end position="884"/>
    </location>
</feature>
<feature type="coiled-coil region" evidence="1">
    <location>
        <begin position="256"/>
        <end position="283"/>
    </location>
</feature>
<dbReference type="PANTHER" id="PTHR21525:SF9">
    <property type="entry name" value="CHANNEL_COLICIN DOMAIN-CONTAINING PROTEIN"/>
    <property type="match status" value="1"/>
</dbReference>
<proteinExistence type="predicted"/>
<feature type="region of interest" description="Disordered" evidence="2">
    <location>
        <begin position="872"/>
        <end position="916"/>
    </location>
</feature>
<protein>
    <recommendedName>
        <fullName evidence="5">Tail lysin</fullName>
    </recommendedName>
</protein>
<gene>
    <name evidence="3" type="ORF">PEf771_34</name>
</gene>
<feature type="compositionally biased region" description="Basic and acidic residues" evidence="2">
    <location>
        <begin position="885"/>
        <end position="913"/>
    </location>
</feature>
<feature type="compositionally biased region" description="Basic and acidic residues" evidence="2">
    <location>
        <begin position="195"/>
        <end position="220"/>
    </location>
</feature>
<dbReference type="SUPFAM" id="SSF53955">
    <property type="entry name" value="Lysozyme-like"/>
    <property type="match status" value="1"/>
</dbReference>
<dbReference type="InterPro" id="IPR023346">
    <property type="entry name" value="Lysozyme-like_dom_sf"/>
</dbReference>
<feature type="region of interest" description="Disordered" evidence="2">
    <location>
        <begin position="159"/>
        <end position="220"/>
    </location>
</feature>
<evidence type="ECO:0000256" key="1">
    <source>
        <dbReference type="SAM" id="Coils"/>
    </source>
</evidence>
<evidence type="ECO:0008006" key="5">
    <source>
        <dbReference type="Google" id="ProtNLM"/>
    </source>
</evidence>